<reference evidence="3 4" key="2">
    <citation type="journal article" date="2013" name="Genome Announc.">
        <title>Genome Sequence of Growth-Improving Paenibacillus mucilaginosus Strain KNP414.</title>
        <authorList>
            <person name="Lu J.J."/>
            <person name="Wang J.F."/>
            <person name="Hu X.F."/>
        </authorList>
    </citation>
    <scope>NUCLEOTIDE SEQUENCE [LARGE SCALE GENOMIC DNA]</scope>
    <source>
        <strain evidence="3 4">KNP414</strain>
    </source>
</reference>
<dbReference type="EMBL" id="CP002869">
    <property type="protein sequence ID" value="AEI42080.1"/>
    <property type="molecule type" value="Genomic_DNA"/>
</dbReference>
<evidence type="ECO:0000259" key="2">
    <source>
        <dbReference type="Pfam" id="PF22570"/>
    </source>
</evidence>
<proteinExistence type="predicted"/>
<organism evidence="3 4">
    <name type="scientific">Paenibacillus mucilaginosus (strain KNP414)</name>
    <dbReference type="NCBI Taxonomy" id="1036673"/>
    <lineage>
        <taxon>Bacteria</taxon>
        <taxon>Bacillati</taxon>
        <taxon>Bacillota</taxon>
        <taxon>Bacilli</taxon>
        <taxon>Bacillales</taxon>
        <taxon>Paenibacillaceae</taxon>
        <taxon>Paenibacillus</taxon>
    </lineage>
</organism>
<dbReference type="KEGG" id="pms:KNP414_03536"/>
<dbReference type="AlphaFoldDB" id="F8FBB3"/>
<feature type="transmembrane region" description="Helical" evidence="1">
    <location>
        <begin position="65"/>
        <end position="98"/>
    </location>
</feature>
<evidence type="ECO:0000313" key="3">
    <source>
        <dbReference type="EMBL" id="AEI42080.1"/>
    </source>
</evidence>
<evidence type="ECO:0000313" key="4">
    <source>
        <dbReference type="Proteomes" id="UP000006620"/>
    </source>
</evidence>
<feature type="transmembrane region" description="Helical" evidence="1">
    <location>
        <begin position="40"/>
        <end position="58"/>
    </location>
</feature>
<keyword evidence="1" id="KW-1133">Transmembrane helix</keyword>
<dbReference type="InterPro" id="IPR054331">
    <property type="entry name" value="LiaF_TM"/>
</dbReference>
<name>F8FBB3_PAEMK</name>
<evidence type="ECO:0000256" key="1">
    <source>
        <dbReference type="SAM" id="Phobius"/>
    </source>
</evidence>
<keyword evidence="1" id="KW-0812">Transmembrane</keyword>
<sequence>MRKAVNAYMRMNRHTGLALLFIGFGAMILASKMGLHIGHHVMSFLFPAALVGLGFVGMKNGRTFIGAALILIGGGVLLGKMSGVFAILIAVGLIWYGFSLLRGKSAC</sequence>
<gene>
    <name evidence="3" type="ordered locus">KNP414_03536</name>
</gene>
<reference evidence="4" key="1">
    <citation type="submission" date="2011-06" db="EMBL/GenBank/DDBJ databases">
        <title>Complete genome sequence of Paenibacillus mucilaginosus KNP414.</title>
        <authorList>
            <person name="Wang J."/>
            <person name="Hu S."/>
            <person name="Hu X."/>
            <person name="Zhang B."/>
            <person name="Dong D."/>
            <person name="Zhang S."/>
            <person name="Zhao K."/>
            <person name="Wu D."/>
        </authorList>
    </citation>
    <scope>NUCLEOTIDE SEQUENCE [LARGE SCALE GENOMIC DNA]</scope>
    <source>
        <strain evidence="4">KNP414</strain>
    </source>
</reference>
<accession>F8FBB3</accession>
<keyword evidence="1" id="KW-0472">Membrane</keyword>
<dbReference type="HOGENOM" id="CLU_175527_0_0_9"/>
<dbReference type="Proteomes" id="UP000006620">
    <property type="component" value="Chromosome"/>
</dbReference>
<feature type="domain" description="LiaF transmembrane" evidence="2">
    <location>
        <begin position="18"/>
        <end position="105"/>
    </location>
</feature>
<dbReference type="PATRIC" id="fig|1036673.3.peg.3243"/>
<dbReference type="Pfam" id="PF22570">
    <property type="entry name" value="LiaF-TM"/>
    <property type="match status" value="1"/>
</dbReference>
<protein>
    <recommendedName>
        <fullName evidence="2">LiaF transmembrane domain-containing protein</fullName>
    </recommendedName>
</protein>